<feature type="domain" description="Flagellar basal body rod protein N-terminal" evidence="5">
    <location>
        <begin position="6"/>
        <end position="35"/>
    </location>
</feature>
<dbReference type="InterPro" id="IPR012836">
    <property type="entry name" value="FlgF"/>
</dbReference>
<dbReference type="RefSeq" id="WP_101248974.1">
    <property type="nucleotide sequence ID" value="NZ_PIUM01000002.1"/>
</dbReference>
<keyword evidence="9" id="KW-1185">Reference proteome</keyword>
<dbReference type="InterPro" id="IPR001444">
    <property type="entry name" value="Flag_bb_rod_N"/>
</dbReference>
<dbReference type="PANTHER" id="PTHR30435">
    <property type="entry name" value="FLAGELLAR PROTEIN"/>
    <property type="match status" value="1"/>
</dbReference>
<gene>
    <name evidence="8" type="primary">flgF</name>
    <name evidence="8" type="ORF">CWS72_02385</name>
</gene>
<dbReference type="InterPro" id="IPR010930">
    <property type="entry name" value="Flg_bb/hook_C_dom"/>
</dbReference>
<dbReference type="GO" id="GO:0030694">
    <property type="term" value="C:bacterial-type flagellum basal body, rod"/>
    <property type="evidence" value="ECO:0007669"/>
    <property type="project" value="UniProtKB-UniRule"/>
</dbReference>
<comment type="subcellular location">
    <subcellularLocation>
        <location evidence="1 4">Bacterial flagellum basal body</location>
    </subcellularLocation>
</comment>
<keyword evidence="8" id="KW-0282">Flagellum</keyword>
<dbReference type="NCBIfam" id="TIGR02490">
    <property type="entry name" value="flgF"/>
    <property type="match status" value="1"/>
</dbReference>
<dbReference type="AlphaFoldDB" id="A0A2N3Q052"/>
<dbReference type="Pfam" id="PF06429">
    <property type="entry name" value="Flg_bbr_C"/>
    <property type="match status" value="1"/>
</dbReference>
<evidence type="ECO:0000313" key="8">
    <source>
        <dbReference type="EMBL" id="PKU26012.1"/>
    </source>
</evidence>
<name>A0A2N3Q052_9PROT</name>
<protein>
    <recommendedName>
        <fullName evidence="4">Flagellar basal-body rod protein FlgF</fullName>
    </recommendedName>
</protein>
<evidence type="ECO:0000256" key="4">
    <source>
        <dbReference type="RuleBase" id="RU362116"/>
    </source>
</evidence>
<dbReference type="EMBL" id="PIUM01000002">
    <property type="protein sequence ID" value="PKU26012.1"/>
    <property type="molecule type" value="Genomic_DNA"/>
</dbReference>
<evidence type="ECO:0000256" key="3">
    <source>
        <dbReference type="ARBA" id="ARBA00023143"/>
    </source>
</evidence>
<dbReference type="PROSITE" id="PS00588">
    <property type="entry name" value="FLAGELLA_BB_ROD"/>
    <property type="match status" value="1"/>
</dbReference>
<dbReference type="Pfam" id="PF22692">
    <property type="entry name" value="LlgE_F_G_D1"/>
    <property type="match status" value="1"/>
</dbReference>
<dbReference type="InterPro" id="IPR019776">
    <property type="entry name" value="Flagellar_basal_body_rod_CS"/>
</dbReference>
<comment type="subunit">
    <text evidence="4">The basal body constitutes a major portion of the flagellar organelle and consists of five rings (E,L,P,S, and M) mounted on a central rod. The rod consists of about 26 subunits of FlgG in the distal portion, and FlgB, FlgC and FlgF are thought to build up the proximal portion of the rod with about 6 subunits each.</text>
</comment>
<keyword evidence="8" id="KW-0969">Cilium</keyword>
<dbReference type="InterPro" id="IPR037925">
    <property type="entry name" value="FlgE/F/G-like"/>
</dbReference>
<dbReference type="PANTHER" id="PTHR30435:SF19">
    <property type="entry name" value="FLAGELLAR BASAL-BODY ROD PROTEIN FLGG"/>
    <property type="match status" value="1"/>
</dbReference>
<feature type="domain" description="Flagellar basal-body/hook protein C-terminal" evidence="6">
    <location>
        <begin position="195"/>
        <end position="236"/>
    </location>
</feature>
<organism evidence="8 9">
    <name type="scientific">Telmatospirillum siberiense</name>
    <dbReference type="NCBI Taxonomy" id="382514"/>
    <lineage>
        <taxon>Bacteria</taxon>
        <taxon>Pseudomonadati</taxon>
        <taxon>Pseudomonadota</taxon>
        <taxon>Alphaproteobacteria</taxon>
        <taxon>Rhodospirillales</taxon>
        <taxon>Rhodospirillaceae</taxon>
        <taxon>Telmatospirillum</taxon>
    </lineage>
</organism>
<proteinExistence type="inferred from homology"/>
<sequence length="247" mass="27087">MENTSYVALSRQAALWRQMEVVANNLANANTPSYKTQQVMFSDYVVKSKTDTTPFGQKVSFVRDQGMLRDTREGPVTQTGAPLDVSIHGDGYFTIDTPAGQRYTREGHFRLDENGMVVTASGYPVLQQSDTPIVLAPNEAEISIAGDGTLSSENGVIGKMKVVTFDNDQQLRAAGDGTYQTTQTPNLADSPNVSQGMLEESNVQPVAEMTNMMTIMRNYESIQNLIDNENSRQLKAMSVLSQSQQNA</sequence>
<keyword evidence="3 4" id="KW-0975">Bacterial flagellum</keyword>
<dbReference type="GO" id="GO:0071978">
    <property type="term" value="P:bacterial-type flagellum-dependent swarming motility"/>
    <property type="evidence" value="ECO:0007669"/>
    <property type="project" value="TreeGrafter"/>
</dbReference>
<dbReference type="OrthoDB" id="9804559at2"/>
<feature type="domain" description="Flagellar hook protein FlgE/F/G-like D1" evidence="7">
    <location>
        <begin position="87"/>
        <end position="151"/>
    </location>
</feature>
<accession>A0A2N3Q052</accession>
<dbReference type="NCBIfam" id="TIGR03506">
    <property type="entry name" value="FlgEFG_subfam"/>
    <property type="match status" value="2"/>
</dbReference>
<dbReference type="InterPro" id="IPR020013">
    <property type="entry name" value="Flagellar_FlgE/F/G"/>
</dbReference>
<reference evidence="9" key="1">
    <citation type="submission" date="2017-12" db="EMBL/GenBank/DDBJ databases">
        <title>Draft genome sequence of Telmatospirillum siberiense 26-4b1T, an acidotolerant peatland alphaproteobacterium potentially involved in sulfur cycling.</title>
        <authorList>
            <person name="Hausmann B."/>
            <person name="Pjevac P."/>
            <person name="Schreck K."/>
            <person name="Herbold C.W."/>
            <person name="Daims H."/>
            <person name="Wagner M."/>
            <person name="Pester M."/>
            <person name="Loy A."/>
        </authorList>
    </citation>
    <scope>NUCLEOTIDE SEQUENCE [LARGE SCALE GENOMIC DNA]</scope>
    <source>
        <strain evidence="9">26-4b1</strain>
    </source>
</reference>
<dbReference type="SUPFAM" id="SSF117143">
    <property type="entry name" value="Flagellar hook protein flgE"/>
    <property type="match status" value="1"/>
</dbReference>
<dbReference type="Pfam" id="PF00460">
    <property type="entry name" value="Flg_bb_rod"/>
    <property type="match status" value="1"/>
</dbReference>
<comment type="similarity">
    <text evidence="2 4">Belongs to the flagella basal body rod proteins family.</text>
</comment>
<comment type="caution">
    <text evidence="8">The sequence shown here is derived from an EMBL/GenBank/DDBJ whole genome shotgun (WGS) entry which is preliminary data.</text>
</comment>
<evidence type="ECO:0000256" key="1">
    <source>
        <dbReference type="ARBA" id="ARBA00004117"/>
    </source>
</evidence>
<evidence type="ECO:0000259" key="7">
    <source>
        <dbReference type="Pfam" id="PF22692"/>
    </source>
</evidence>
<evidence type="ECO:0000256" key="2">
    <source>
        <dbReference type="ARBA" id="ARBA00009677"/>
    </source>
</evidence>
<evidence type="ECO:0000259" key="5">
    <source>
        <dbReference type="Pfam" id="PF00460"/>
    </source>
</evidence>
<dbReference type="Proteomes" id="UP000233293">
    <property type="component" value="Unassembled WGS sequence"/>
</dbReference>
<keyword evidence="8" id="KW-0966">Cell projection</keyword>
<evidence type="ECO:0000259" key="6">
    <source>
        <dbReference type="Pfam" id="PF06429"/>
    </source>
</evidence>
<dbReference type="InterPro" id="IPR053967">
    <property type="entry name" value="LlgE_F_G-like_D1"/>
</dbReference>
<evidence type="ECO:0000313" key="9">
    <source>
        <dbReference type="Proteomes" id="UP000233293"/>
    </source>
</evidence>